<dbReference type="Gene3D" id="1.20.920.10">
    <property type="entry name" value="Bromodomain-like"/>
    <property type="match status" value="1"/>
</dbReference>
<dbReference type="Pfam" id="PF00439">
    <property type="entry name" value="Bromodomain"/>
    <property type="match status" value="1"/>
</dbReference>
<accession>A0AAW1WUF2</accession>
<dbReference type="PROSITE" id="PS00633">
    <property type="entry name" value="BROMODOMAIN_1"/>
    <property type="match status" value="1"/>
</dbReference>
<dbReference type="PROSITE" id="PS50014">
    <property type="entry name" value="BROMODOMAIN_2"/>
    <property type="match status" value="1"/>
</dbReference>
<dbReference type="PANTHER" id="PTHR22881:SF11">
    <property type="entry name" value="BROMODOMAIN-CONTAINING PROTEIN DDB_G0270170-LIKE ISOFORM X1"/>
    <property type="match status" value="1"/>
</dbReference>
<feature type="region of interest" description="Disordered" evidence="3">
    <location>
        <begin position="1"/>
        <end position="154"/>
    </location>
</feature>
<dbReference type="InterPro" id="IPR051831">
    <property type="entry name" value="Bromodomain_contain_prot"/>
</dbReference>
<dbReference type="SMART" id="SM00297">
    <property type="entry name" value="BROMO"/>
    <property type="match status" value="1"/>
</dbReference>
<evidence type="ECO:0000313" key="6">
    <source>
        <dbReference type="Proteomes" id="UP001457282"/>
    </source>
</evidence>
<dbReference type="PANTHER" id="PTHR22881">
    <property type="entry name" value="BROMODOMAIN CONTAINING PROTEIN"/>
    <property type="match status" value="1"/>
</dbReference>
<dbReference type="Proteomes" id="UP001457282">
    <property type="component" value="Unassembled WGS sequence"/>
</dbReference>
<feature type="region of interest" description="Disordered" evidence="3">
    <location>
        <begin position="572"/>
        <end position="601"/>
    </location>
</feature>
<dbReference type="PRINTS" id="PR00503">
    <property type="entry name" value="BROMODOMAIN"/>
</dbReference>
<sequence>MGEASETTMTITNNQPPKKKKGRPSLLDLQKRFLQQQQNPHFLNPSRPSTRRNPTPSSAAADDDDDGDDDDERAKKKHKLLLGINHPNSARPRNPTMSPFNSGPYGSDSNADDDDPEAASKIGTVRGGSNPTSQSVLKATDSSSIHGTQVEFGPTTPLPDKKLLVFILDRLQKKDTRGVFSEPVDPEELPDYHEIIENPMDFGTVREKLDRGAYANLEQFEKDVLLISSNAMQYNAPDTIYFRQARSIQELAKKDFENLRQDTGDGEPKPKIVRRGRPPGSKSMKKSIDMSPVERLGPQYFSETILAPGGENSSLSNGYNLRKGPASYKFKAADALNRAPHGSLGGETSANWLSELENEFPASVLRSVLRYGKKQFPVDENRRETYRQSLASEHEPSVLPGLEGEWNQLMAVGVAVEHGYARSLARFAANLGPAAWKIASKRIGSVLPIGVEFGPGWVGENELVRSQQVSFREGEDKVQCNPASDEHKDRLRCQSTSGLNSIADRYSLQSGVNMENCREFSSQNGLASLNSGVSGIRAFQNSMIHSGMSSSTNTSVPSHHQMVGMFSERNMNTQSIPKGDIDSKAKSEISSRSRNPLAHAPQLAYGGETSWQGLSINNKQVSYSLPPDLNVEFGAPGSPSSLIQIGLPQQPDLALQL</sequence>
<evidence type="ECO:0000256" key="3">
    <source>
        <dbReference type="SAM" id="MobiDB-lite"/>
    </source>
</evidence>
<feature type="compositionally biased region" description="Acidic residues" evidence="3">
    <location>
        <begin position="61"/>
        <end position="71"/>
    </location>
</feature>
<feature type="region of interest" description="Disordered" evidence="3">
    <location>
        <begin position="259"/>
        <end position="289"/>
    </location>
</feature>
<feature type="compositionally biased region" description="Polar residues" evidence="3">
    <location>
        <begin position="127"/>
        <end position="147"/>
    </location>
</feature>
<dbReference type="CDD" id="cd04369">
    <property type="entry name" value="Bromodomain"/>
    <property type="match status" value="1"/>
</dbReference>
<feature type="compositionally biased region" description="Basic and acidic residues" evidence="3">
    <location>
        <begin position="579"/>
        <end position="591"/>
    </location>
</feature>
<dbReference type="EMBL" id="JBEDUW010000005">
    <property type="protein sequence ID" value="KAK9928389.1"/>
    <property type="molecule type" value="Genomic_DNA"/>
</dbReference>
<evidence type="ECO:0000313" key="5">
    <source>
        <dbReference type="EMBL" id="KAK9928389.1"/>
    </source>
</evidence>
<comment type="caution">
    <text evidence="5">The sequence shown here is derived from an EMBL/GenBank/DDBJ whole genome shotgun (WGS) entry which is preliminary data.</text>
</comment>
<gene>
    <name evidence="5" type="ORF">M0R45_025526</name>
</gene>
<feature type="compositionally biased region" description="Polar residues" evidence="3">
    <location>
        <begin position="1"/>
        <end position="16"/>
    </location>
</feature>
<name>A0AAW1WUF2_RUBAR</name>
<keyword evidence="6" id="KW-1185">Reference proteome</keyword>
<feature type="compositionally biased region" description="Low complexity" evidence="3">
    <location>
        <begin position="44"/>
        <end position="60"/>
    </location>
</feature>
<protein>
    <recommendedName>
        <fullName evidence="4">Bromo domain-containing protein</fullName>
    </recommendedName>
</protein>
<dbReference type="InterPro" id="IPR018359">
    <property type="entry name" value="Bromodomain_CS"/>
</dbReference>
<evidence type="ECO:0000256" key="1">
    <source>
        <dbReference type="ARBA" id="ARBA00023117"/>
    </source>
</evidence>
<dbReference type="SUPFAM" id="SSF47370">
    <property type="entry name" value="Bromodomain"/>
    <property type="match status" value="1"/>
</dbReference>
<evidence type="ECO:0000259" key="4">
    <source>
        <dbReference type="PROSITE" id="PS50014"/>
    </source>
</evidence>
<dbReference type="InterPro" id="IPR036427">
    <property type="entry name" value="Bromodomain-like_sf"/>
</dbReference>
<proteinExistence type="predicted"/>
<feature type="compositionally biased region" description="Basic and acidic residues" evidence="3">
    <location>
        <begin position="259"/>
        <end position="270"/>
    </location>
</feature>
<organism evidence="5 6">
    <name type="scientific">Rubus argutus</name>
    <name type="common">Southern blackberry</name>
    <dbReference type="NCBI Taxonomy" id="59490"/>
    <lineage>
        <taxon>Eukaryota</taxon>
        <taxon>Viridiplantae</taxon>
        <taxon>Streptophyta</taxon>
        <taxon>Embryophyta</taxon>
        <taxon>Tracheophyta</taxon>
        <taxon>Spermatophyta</taxon>
        <taxon>Magnoliopsida</taxon>
        <taxon>eudicotyledons</taxon>
        <taxon>Gunneridae</taxon>
        <taxon>Pentapetalae</taxon>
        <taxon>rosids</taxon>
        <taxon>fabids</taxon>
        <taxon>Rosales</taxon>
        <taxon>Rosaceae</taxon>
        <taxon>Rosoideae</taxon>
        <taxon>Rosoideae incertae sedis</taxon>
        <taxon>Rubus</taxon>
    </lineage>
</organism>
<keyword evidence="1 2" id="KW-0103">Bromodomain</keyword>
<reference evidence="5 6" key="1">
    <citation type="journal article" date="2023" name="G3 (Bethesda)">
        <title>A chromosome-length genome assembly and annotation of blackberry (Rubus argutus, cv. 'Hillquist').</title>
        <authorList>
            <person name="Bruna T."/>
            <person name="Aryal R."/>
            <person name="Dudchenko O."/>
            <person name="Sargent D.J."/>
            <person name="Mead D."/>
            <person name="Buti M."/>
            <person name="Cavallini A."/>
            <person name="Hytonen T."/>
            <person name="Andres J."/>
            <person name="Pham M."/>
            <person name="Weisz D."/>
            <person name="Mascagni F."/>
            <person name="Usai G."/>
            <person name="Natali L."/>
            <person name="Bassil N."/>
            <person name="Fernandez G.E."/>
            <person name="Lomsadze A."/>
            <person name="Armour M."/>
            <person name="Olukolu B."/>
            <person name="Poorten T."/>
            <person name="Britton C."/>
            <person name="Davik J."/>
            <person name="Ashrafi H."/>
            <person name="Aiden E.L."/>
            <person name="Borodovsky M."/>
            <person name="Worthington M."/>
        </authorList>
    </citation>
    <scope>NUCLEOTIDE SEQUENCE [LARGE SCALE GENOMIC DNA]</scope>
    <source>
        <strain evidence="5">PI 553951</strain>
    </source>
</reference>
<dbReference type="AlphaFoldDB" id="A0AAW1WUF2"/>
<dbReference type="InterPro" id="IPR001487">
    <property type="entry name" value="Bromodomain"/>
</dbReference>
<feature type="domain" description="Bromo" evidence="4">
    <location>
        <begin position="172"/>
        <end position="242"/>
    </location>
</feature>
<evidence type="ECO:0000256" key="2">
    <source>
        <dbReference type="PROSITE-ProRule" id="PRU00035"/>
    </source>
</evidence>